<dbReference type="InterPro" id="IPR019004">
    <property type="entry name" value="YqeY/Aim41"/>
</dbReference>
<dbReference type="Gene3D" id="1.10.1510.10">
    <property type="entry name" value="Uncharacterised protein YqeY/AIM41 PF09424, N-terminal domain"/>
    <property type="match status" value="1"/>
</dbReference>
<keyword evidence="1" id="KW-0175">Coiled coil</keyword>
<dbReference type="PANTHER" id="PTHR28055">
    <property type="entry name" value="ALTERED INHERITANCE OF MITOCHONDRIA PROTEIN 41, MITOCHONDRIAL"/>
    <property type="match status" value="1"/>
</dbReference>
<dbReference type="EMBL" id="LBTX01000005">
    <property type="protein sequence ID" value="KKQ50440.1"/>
    <property type="molecule type" value="Genomic_DNA"/>
</dbReference>
<dbReference type="Proteomes" id="UP000034231">
    <property type="component" value="Unassembled WGS sequence"/>
</dbReference>
<dbReference type="Gene3D" id="1.10.10.410">
    <property type="match status" value="1"/>
</dbReference>
<feature type="coiled-coil region" evidence="1">
    <location>
        <begin position="43"/>
        <end position="70"/>
    </location>
</feature>
<sequence length="143" mass="16370">MWREQIKKEATEALKSGDKKRVEVLRFLVSLIDKRGLQLPPDALTEAEEINVLRKELRNKEEAREMFLKAGREDLVKEQDYEIEVVKTYLPKELDEAELKKIVEEVVTEKGKVFGVVMGETMKRVAGKANGELVSKIVKEALS</sequence>
<evidence type="ECO:0000256" key="1">
    <source>
        <dbReference type="SAM" id="Coils"/>
    </source>
</evidence>
<dbReference type="InterPro" id="IPR003789">
    <property type="entry name" value="Asn/Gln_tRNA_amidoTrase-B-like"/>
</dbReference>
<reference evidence="2 3" key="1">
    <citation type="journal article" date="2015" name="Nature">
        <title>rRNA introns, odd ribosomes, and small enigmatic genomes across a large radiation of phyla.</title>
        <authorList>
            <person name="Brown C.T."/>
            <person name="Hug L.A."/>
            <person name="Thomas B.C."/>
            <person name="Sharon I."/>
            <person name="Castelle C.J."/>
            <person name="Singh A."/>
            <person name="Wilkins M.J."/>
            <person name="Williams K.H."/>
            <person name="Banfield J.F."/>
        </authorList>
    </citation>
    <scope>NUCLEOTIDE SEQUENCE [LARGE SCALE GENOMIC DNA]</scope>
</reference>
<gene>
    <name evidence="2" type="ORF">US68_C0005G0007</name>
</gene>
<dbReference type="SUPFAM" id="SSF89095">
    <property type="entry name" value="GatB/YqeY motif"/>
    <property type="match status" value="1"/>
</dbReference>
<dbReference type="Pfam" id="PF09424">
    <property type="entry name" value="YqeY"/>
    <property type="match status" value="1"/>
</dbReference>
<organism evidence="2 3">
    <name type="scientific">Candidatus Shapirobacteria bacterium GW2011_GWE1_38_10</name>
    <dbReference type="NCBI Taxonomy" id="1618488"/>
    <lineage>
        <taxon>Bacteria</taxon>
        <taxon>Candidatus Shapironibacteriota</taxon>
    </lineage>
</organism>
<protein>
    <submittedName>
        <fullName evidence="2">GatB/Yqey domain protein</fullName>
    </submittedName>
</protein>
<proteinExistence type="predicted"/>
<dbReference type="InterPro" id="IPR023168">
    <property type="entry name" value="GatB_Yqey_C_2"/>
</dbReference>
<dbReference type="AlphaFoldDB" id="A0A0G0IHF2"/>
<evidence type="ECO:0000313" key="3">
    <source>
        <dbReference type="Proteomes" id="UP000034231"/>
    </source>
</evidence>
<evidence type="ECO:0000313" key="2">
    <source>
        <dbReference type="EMBL" id="KKQ50440.1"/>
    </source>
</evidence>
<accession>A0A0G0IHF2</accession>
<dbReference type="PANTHER" id="PTHR28055:SF1">
    <property type="entry name" value="ALTERED INHERITANCE OF MITOCHONDRIA PROTEIN 41, MITOCHONDRIAL"/>
    <property type="match status" value="1"/>
</dbReference>
<comment type="caution">
    <text evidence="2">The sequence shown here is derived from an EMBL/GenBank/DDBJ whole genome shotgun (WGS) entry which is preliminary data.</text>
</comment>
<name>A0A0G0IHF2_9BACT</name>
<dbReference type="InterPro" id="IPR042184">
    <property type="entry name" value="YqeY/Aim41_N"/>
</dbReference>
<dbReference type="GO" id="GO:0016884">
    <property type="term" value="F:carbon-nitrogen ligase activity, with glutamine as amido-N-donor"/>
    <property type="evidence" value="ECO:0007669"/>
    <property type="project" value="InterPro"/>
</dbReference>